<dbReference type="InterPro" id="IPR021109">
    <property type="entry name" value="Peptidase_aspartic_dom_sf"/>
</dbReference>
<dbReference type="STRING" id="225359.A0A2S4PJW2"/>
<dbReference type="Gene3D" id="2.40.70.10">
    <property type="entry name" value="Acid Proteases"/>
    <property type="match status" value="1"/>
</dbReference>
<comment type="caution">
    <text evidence="2">The sequence shown here is derived from an EMBL/GenBank/DDBJ whole genome shotgun (WGS) entry which is preliminary data.</text>
</comment>
<feature type="non-terminal residue" evidence="2">
    <location>
        <position position="259"/>
    </location>
</feature>
<proteinExistence type="predicted"/>
<evidence type="ECO:0000313" key="3">
    <source>
        <dbReference type="Proteomes" id="UP000237438"/>
    </source>
</evidence>
<reference evidence="2 3" key="1">
    <citation type="submission" date="2017-10" db="EMBL/GenBank/DDBJ databases">
        <title>Development of genomic resources for the powdery mildew, Erysiphe pulchra.</title>
        <authorList>
            <person name="Wadl P.A."/>
            <person name="Mack B.M."/>
            <person name="Moore G."/>
            <person name="Beltz S.B."/>
        </authorList>
    </citation>
    <scope>NUCLEOTIDE SEQUENCE [LARGE SCALE GENOMIC DNA]</scope>
    <source>
        <strain evidence="2">Cflorida</strain>
    </source>
</reference>
<dbReference type="Proteomes" id="UP000237438">
    <property type="component" value="Unassembled WGS sequence"/>
</dbReference>
<dbReference type="EMBL" id="PEDP01003160">
    <property type="protein sequence ID" value="POS82318.1"/>
    <property type="molecule type" value="Genomic_DNA"/>
</dbReference>
<evidence type="ECO:0000313" key="2">
    <source>
        <dbReference type="EMBL" id="POS82318.1"/>
    </source>
</evidence>
<evidence type="ECO:0000256" key="1">
    <source>
        <dbReference type="SAM" id="MobiDB-lite"/>
    </source>
</evidence>
<accession>A0A2S4PJW2</accession>
<gene>
    <name evidence="2" type="ORF">EPUL_006443</name>
</gene>
<feature type="compositionally biased region" description="Basic and acidic residues" evidence="1">
    <location>
        <begin position="189"/>
        <end position="198"/>
    </location>
</feature>
<feature type="compositionally biased region" description="Acidic residues" evidence="1">
    <location>
        <begin position="204"/>
        <end position="225"/>
    </location>
</feature>
<dbReference type="AlphaFoldDB" id="A0A2S4PJW2"/>
<dbReference type="CDD" id="cd00303">
    <property type="entry name" value="retropepsin_like"/>
    <property type="match status" value="1"/>
</dbReference>
<protein>
    <submittedName>
        <fullName evidence="2">Uncharacterized protein</fullName>
    </submittedName>
</protein>
<name>A0A2S4PJW2_9PEZI</name>
<dbReference type="OrthoDB" id="4774312at2759"/>
<keyword evidence="3" id="KW-1185">Reference proteome</keyword>
<sequence>MRDGLIEKISPSQQTITYKSFRVNAKVETAIAGTRKIVALDINSTHVDQGADLYLISDYLVKMLRFQTIKLPKPILFGTAEGRLTNATNFTKIRIGVSGVWRCVEALVLPPASGNPCSIILGLPWLFDVCGNLDIPTFTLKIGDITKGEKRVELQTTRFKLGQNSRLRLMLADQRIIELAKAQIAARDSQSKRSEKHVQFISESDSDNDNDDDDDESLIESDGPSEDSASSGKDCVVGVTLKHLHIQNNQAKVHAKTLK</sequence>
<feature type="region of interest" description="Disordered" evidence="1">
    <location>
        <begin position="188"/>
        <end position="234"/>
    </location>
</feature>
<organism evidence="2 3">
    <name type="scientific">Erysiphe pulchra</name>
    <dbReference type="NCBI Taxonomy" id="225359"/>
    <lineage>
        <taxon>Eukaryota</taxon>
        <taxon>Fungi</taxon>
        <taxon>Dikarya</taxon>
        <taxon>Ascomycota</taxon>
        <taxon>Pezizomycotina</taxon>
        <taxon>Leotiomycetes</taxon>
        <taxon>Erysiphales</taxon>
        <taxon>Erysiphaceae</taxon>
        <taxon>Erysiphe</taxon>
    </lineage>
</organism>